<dbReference type="HOGENOM" id="CLU_042302_0_0_1"/>
<keyword evidence="2" id="KW-1185">Reference proteome</keyword>
<sequence length="451" mass="51040">MDDLQITLPRSEETALLKQEQYTTDNDSLRETMGKLLEPEDEFTQRVRELVIGSQAKREDEDDGQPDEDGVVDILGYELDSELLEQMLRNLKELHTFTWCVDMPIPQNILDVLHEVYPNVQVRTLKIQKTDEANVIPELDFTSYDSFLSRQYFDRNDFGSMVYSHKQDDRSLRLHLLVPYYPVDRGDEKIEWLRRKTAVAISAIESIENLSSFYATDYQGELALLVPALVKHASTLQMLGLHTIPGSAYSRPKGPSCLGADEIGLLASNMKSLTRLEIDFKAFETEAESMKIPFTSGNAAVLALATFTSLRRLRLWIEVSVKASIFQDTSEGSGSSVAGGLFRSPPLKEDKLVQAVGNLYALLRSVNSSLELEWLEVAFTRLDSWDRQDSYPRFLPVRLRPSHHSVEENLPKNGEDGHGADGFTIEVGAWQDDHPEEDVGKFMDYAVGHIY</sequence>
<reference evidence="1 2" key="1">
    <citation type="submission" date="2015-01" db="EMBL/GenBank/DDBJ databases">
        <title>The Genome Sequence of Capronia semiimmersa CBS27337.</title>
        <authorList>
            <consortium name="The Broad Institute Genomics Platform"/>
            <person name="Cuomo C."/>
            <person name="de Hoog S."/>
            <person name="Gorbushina A."/>
            <person name="Stielow B."/>
            <person name="Teixiera M."/>
            <person name="Abouelleil A."/>
            <person name="Chapman S.B."/>
            <person name="Priest M."/>
            <person name="Young S.K."/>
            <person name="Wortman J."/>
            <person name="Nusbaum C."/>
            <person name="Birren B."/>
        </authorList>
    </citation>
    <scope>NUCLEOTIDE SEQUENCE [LARGE SCALE GENOMIC DNA]</scope>
    <source>
        <strain evidence="1 2">CBS 27337</strain>
    </source>
</reference>
<evidence type="ECO:0000313" key="2">
    <source>
        <dbReference type="Proteomes" id="UP000054266"/>
    </source>
</evidence>
<dbReference type="AlphaFoldDB" id="A0A0D2G502"/>
<protein>
    <submittedName>
        <fullName evidence="1">Uncharacterized protein</fullName>
    </submittedName>
</protein>
<accession>A0A0D2G502</accession>
<name>A0A0D2G502_9EURO</name>
<proteinExistence type="predicted"/>
<organism evidence="1 2">
    <name type="scientific">Phialophora macrospora</name>
    <dbReference type="NCBI Taxonomy" id="1851006"/>
    <lineage>
        <taxon>Eukaryota</taxon>
        <taxon>Fungi</taxon>
        <taxon>Dikarya</taxon>
        <taxon>Ascomycota</taxon>
        <taxon>Pezizomycotina</taxon>
        <taxon>Eurotiomycetes</taxon>
        <taxon>Chaetothyriomycetidae</taxon>
        <taxon>Chaetothyriales</taxon>
        <taxon>Herpotrichiellaceae</taxon>
        <taxon>Phialophora</taxon>
    </lineage>
</organism>
<dbReference type="Proteomes" id="UP000054266">
    <property type="component" value="Unassembled WGS sequence"/>
</dbReference>
<gene>
    <name evidence="1" type="ORF">PV04_01958</name>
</gene>
<dbReference type="EMBL" id="KN846956">
    <property type="protein sequence ID" value="KIW73875.1"/>
    <property type="molecule type" value="Genomic_DNA"/>
</dbReference>
<evidence type="ECO:0000313" key="1">
    <source>
        <dbReference type="EMBL" id="KIW73875.1"/>
    </source>
</evidence>